<dbReference type="Gene3D" id="3.40.50.150">
    <property type="entry name" value="Vaccinia Virus protein VP39"/>
    <property type="match status" value="1"/>
</dbReference>
<organism evidence="2 3">
    <name type="scientific">Sulfurifustis variabilis</name>
    <dbReference type="NCBI Taxonomy" id="1675686"/>
    <lineage>
        <taxon>Bacteria</taxon>
        <taxon>Pseudomonadati</taxon>
        <taxon>Pseudomonadota</taxon>
        <taxon>Gammaproteobacteria</taxon>
        <taxon>Acidiferrobacterales</taxon>
        <taxon>Acidiferrobacteraceae</taxon>
        <taxon>Sulfurifustis</taxon>
    </lineage>
</organism>
<dbReference type="EMBL" id="AP014936">
    <property type="protein sequence ID" value="BAU49403.1"/>
    <property type="molecule type" value="Genomic_DNA"/>
</dbReference>
<dbReference type="CDD" id="cd02440">
    <property type="entry name" value="AdoMet_MTases"/>
    <property type="match status" value="1"/>
</dbReference>
<dbReference type="Pfam" id="PF13847">
    <property type="entry name" value="Methyltransf_31"/>
    <property type="match status" value="1"/>
</dbReference>
<protein>
    <submittedName>
        <fullName evidence="2">SAM-dependent methlyltransferase</fullName>
    </submittedName>
</protein>
<evidence type="ECO:0000313" key="2">
    <source>
        <dbReference type="EMBL" id="BAU49403.1"/>
    </source>
</evidence>
<dbReference type="PROSITE" id="PS51257">
    <property type="entry name" value="PROKAR_LIPOPROTEIN"/>
    <property type="match status" value="1"/>
</dbReference>
<name>A0A1B4V781_9GAMM</name>
<dbReference type="AlphaFoldDB" id="A0A1B4V781"/>
<evidence type="ECO:0000313" key="3">
    <source>
        <dbReference type="Proteomes" id="UP000218899"/>
    </source>
</evidence>
<reference evidence="2 3" key="1">
    <citation type="submission" date="2015-08" db="EMBL/GenBank/DDBJ databases">
        <title>Complete genome sequence of Sulfurifustis variabilis.</title>
        <authorList>
            <person name="Miura A."/>
            <person name="Kojima H."/>
            <person name="Fukui M."/>
        </authorList>
    </citation>
    <scope>NUCLEOTIDE SEQUENCE [LARGE SCALE GENOMIC DNA]</scope>
    <source>
        <strain evidence="3">skN76</strain>
    </source>
</reference>
<proteinExistence type="predicted"/>
<gene>
    <name evidence="2" type="ORF">SVA_2855</name>
</gene>
<keyword evidence="3" id="KW-1185">Reference proteome</keyword>
<dbReference type="Proteomes" id="UP000218899">
    <property type="component" value="Chromosome"/>
</dbReference>
<dbReference type="SUPFAM" id="SSF53335">
    <property type="entry name" value="S-adenosyl-L-methionine-dependent methyltransferases"/>
    <property type="match status" value="1"/>
</dbReference>
<dbReference type="PANTHER" id="PTHR43861:SF1">
    <property type="entry name" value="TRANS-ACONITATE 2-METHYLTRANSFERASE"/>
    <property type="match status" value="1"/>
</dbReference>
<feature type="domain" description="Methyltransferase" evidence="1">
    <location>
        <begin position="53"/>
        <end position="172"/>
    </location>
</feature>
<dbReference type="PANTHER" id="PTHR43861">
    <property type="entry name" value="TRANS-ACONITATE 2-METHYLTRANSFERASE-RELATED"/>
    <property type="match status" value="1"/>
</dbReference>
<dbReference type="GO" id="GO:0016740">
    <property type="term" value="F:transferase activity"/>
    <property type="evidence" value="ECO:0007669"/>
    <property type="project" value="UniProtKB-KW"/>
</dbReference>
<dbReference type="InterPro" id="IPR029063">
    <property type="entry name" value="SAM-dependent_MTases_sf"/>
</dbReference>
<evidence type="ECO:0000259" key="1">
    <source>
        <dbReference type="Pfam" id="PF13847"/>
    </source>
</evidence>
<dbReference type="InterPro" id="IPR025714">
    <property type="entry name" value="Methyltranfer_dom"/>
</dbReference>
<sequence>MALRKSATPGLAVLLAFLLLTGCTGLKRWAYEGFNRDEWQKPEEVIRVLDIRAGDQVADVGSGSGYFTFRLANAVGPGGKVFAVDVDRRMNDYLRERARVEGHKNVEVILAEPDDPGLPPSGVDMIFSVNTYHFLERRTAYFARAGKYLRPGGRVVIIDFNSRQWFDIFGSHHTSPGAIKSEMRSAGFELKHEFTFLPKQAFLVFARSGG</sequence>
<dbReference type="KEGG" id="sva:SVA_2855"/>
<dbReference type="RefSeq" id="WP_169924115.1">
    <property type="nucleotide sequence ID" value="NZ_AP014936.1"/>
</dbReference>
<keyword evidence="2" id="KW-0808">Transferase</keyword>
<accession>A0A1B4V781</accession>